<feature type="compositionally biased region" description="Basic and acidic residues" evidence="1">
    <location>
        <begin position="1"/>
        <end position="10"/>
    </location>
</feature>
<keyword evidence="2" id="KW-1185">Reference proteome</keyword>
<dbReference type="WBParaSite" id="SMUV_0000558301-mRNA-1">
    <property type="protein sequence ID" value="SMUV_0000558301-mRNA-1"/>
    <property type="gene ID" value="SMUV_0000558301"/>
</dbReference>
<accession>A0A0N5ALZ6</accession>
<evidence type="ECO:0000256" key="1">
    <source>
        <dbReference type="SAM" id="MobiDB-lite"/>
    </source>
</evidence>
<evidence type="ECO:0000313" key="2">
    <source>
        <dbReference type="Proteomes" id="UP000046393"/>
    </source>
</evidence>
<protein>
    <submittedName>
        <fullName evidence="3">Uncharacterized protein</fullName>
    </submittedName>
</protein>
<feature type="region of interest" description="Disordered" evidence="1">
    <location>
        <begin position="1"/>
        <end position="39"/>
    </location>
</feature>
<dbReference type="AlphaFoldDB" id="A0A0N5ALZ6"/>
<name>A0A0N5ALZ6_9BILA</name>
<reference evidence="3" key="1">
    <citation type="submission" date="2017-02" db="UniProtKB">
        <authorList>
            <consortium name="WormBaseParasite"/>
        </authorList>
    </citation>
    <scope>IDENTIFICATION</scope>
</reference>
<proteinExistence type="predicted"/>
<dbReference type="Proteomes" id="UP000046393">
    <property type="component" value="Unplaced"/>
</dbReference>
<evidence type="ECO:0000313" key="3">
    <source>
        <dbReference type="WBParaSite" id="SMUV_0000558301-mRNA-1"/>
    </source>
</evidence>
<sequence>MSRSKNREKTPTTPTGPKRWRSRSSESDEDAGPKTPTRSVFDVLSPLNIELELIDRLERMKKILAINADSVDARDLEKESQSAKEYILLRDKLRASVPDPEQFDSKTDLNLGGAAIAGAKVMVDESRTTRSMSRRLVERCGISEQDFLYKGLRGRQRETICARNIAMYRRSAVIESLVDFQKQIDFKGKVLKHIASRLDRKTKSDSRIHCSRRLRALRDMQRLVLKTPRLVRRSNIINPLDDDKIMDSFALRIAIEAGGVSRRRSLGTIPFNRAWLDED</sequence>
<organism evidence="2 3">
    <name type="scientific">Syphacia muris</name>
    <dbReference type="NCBI Taxonomy" id="451379"/>
    <lineage>
        <taxon>Eukaryota</taxon>
        <taxon>Metazoa</taxon>
        <taxon>Ecdysozoa</taxon>
        <taxon>Nematoda</taxon>
        <taxon>Chromadorea</taxon>
        <taxon>Rhabditida</taxon>
        <taxon>Spirurina</taxon>
        <taxon>Oxyuridomorpha</taxon>
        <taxon>Oxyuroidea</taxon>
        <taxon>Oxyuridae</taxon>
        <taxon>Syphacia</taxon>
    </lineage>
</organism>